<sequence>MDPSETPYSKFISSMESIDDQGLLSFGTPVSKQKSKVYVLAVSPRPGLIISRDSSTGKSLYYGYVNFASQQEAIHAIELKNHAILNGKAIRMTWSRRDPDARKNTSGNVFVKDNAGLEELFTRFGIFCPTKLLCLRMGRAKDMALFNLSQRKLQMLPLRS</sequence>
<dbReference type="InterPro" id="IPR035979">
    <property type="entry name" value="RBD_domain_sf"/>
</dbReference>
<reference evidence="3 4" key="1">
    <citation type="submission" date="2024-01" db="EMBL/GenBank/DDBJ databases">
        <title>The genomes of 5 underutilized Papilionoideae crops provide insights into root nodulation and disease resistanc.</title>
        <authorList>
            <person name="Yuan L."/>
        </authorList>
    </citation>
    <scope>NUCLEOTIDE SEQUENCE [LARGE SCALE GENOMIC DNA]</scope>
    <source>
        <strain evidence="3">ZHUSHIDOU_FW_LH</strain>
        <tissue evidence="3">Leaf</tissue>
    </source>
</reference>
<feature type="domain" description="RRM" evidence="2">
    <location>
        <begin position="8"/>
        <end position="97"/>
    </location>
</feature>
<dbReference type="InterPro" id="IPR012677">
    <property type="entry name" value="Nucleotide-bd_a/b_plait_sf"/>
</dbReference>
<evidence type="ECO:0000313" key="4">
    <source>
        <dbReference type="Proteomes" id="UP001372338"/>
    </source>
</evidence>
<dbReference type="Pfam" id="PF00076">
    <property type="entry name" value="RRM_1"/>
    <property type="match status" value="1"/>
</dbReference>
<accession>A0AAN9FFI4</accession>
<dbReference type="AlphaFoldDB" id="A0AAN9FFI4"/>
<organism evidence="3 4">
    <name type="scientific">Crotalaria pallida</name>
    <name type="common">Smooth rattlebox</name>
    <name type="synonym">Crotalaria striata</name>
    <dbReference type="NCBI Taxonomy" id="3830"/>
    <lineage>
        <taxon>Eukaryota</taxon>
        <taxon>Viridiplantae</taxon>
        <taxon>Streptophyta</taxon>
        <taxon>Embryophyta</taxon>
        <taxon>Tracheophyta</taxon>
        <taxon>Spermatophyta</taxon>
        <taxon>Magnoliopsida</taxon>
        <taxon>eudicotyledons</taxon>
        <taxon>Gunneridae</taxon>
        <taxon>Pentapetalae</taxon>
        <taxon>rosids</taxon>
        <taxon>fabids</taxon>
        <taxon>Fabales</taxon>
        <taxon>Fabaceae</taxon>
        <taxon>Papilionoideae</taxon>
        <taxon>50 kb inversion clade</taxon>
        <taxon>genistoids sensu lato</taxon>
        <taxon>core genistoids</taxon>
        <taxon>Crotalarieae</taxon>
        <taxon>Crotalaria</taxon>
    </lineage>
</organism>
<dbReference type="PROSITE" id="PS50102">
    <property type="entry name" value="RRM"/>
    <property type="match status" value="1"/>
</dbReference>
<dbReference type="GO" id="GO:0003723">
    <property type="term" value="F:RNA binding"/>
    <property type="evidence" value="ECO:0007669"/>
    <property type="project" value="UniProtKB-UniRule"/>
</dbReference>
<evidence type="ECO:0000256" key="1">
    <source>
        <dbReference type="PROSITE-ProRule" id="PRU00176"/>
    </source>
</evidence>
<keyword evidence="4" id="KW-1185">Reference proteome</keyword>
<dbReference type="Proteomes" id="UP001372338">
    <property type="component" value="Unassembled WGS sequence"/>
</dbReference>
<dbReference type="EMBL" id="JAYWIO010000003">
    <property type="protein sequence ID" value="KAK7274311.1"/>
    <property type="molecule type" value="Genomic_DNA"/>
</dbReference>
<dbReference type="SUPFAM" id="SSF54928">
    <property type="entry name" value="RNA-binding domain, RBD"/>
    <property type="match status" value="1"/>
</dbReference>
<dbReference type="InterPro" id="IPR000504">
    <property type="entry name" value="RRM_dom"/>
</dbReference>
<keyword evidence="1" id="KW-0694">RNA-binding</keyword>
<name>A0AAN9FFI4_CROPI</name>
<proteinExistence type="predicted"/>
<comment type="caution">
    <text evidence="3">The sequence shown here is derived from an EMBL/GenBank/DDBJ whole genome shotgun (WGS) entry which is preliminary data.</text>
</comment>
<dbReference type="Gene3D" id="3.30.70.330">
    <property type="match status" value="1"/>
</dbReference>
<evidence type="ECO:0000259" key="2">
    <source>
        <dbReference type="PROSITE" id="PS50102"/>
    </source>
</evidence>
<protein>
    <recommendedName>
        <fullName evidence="2">RRM domain-containing protein</fullName>
    </recommendedName>
</protein>
<evidence type="ECO:0000313" key="3">
    <source>
        <dbReference type="EMBL" id="KAK7274311.1"/>
    </source>
</evidence>
<gene>
    <name evidence="3" type="ORF">RIF29_15394</name>
</gene>